<reference evidence="2 3" key="1">
    <citation type="submission" date="2016-03" db="EMBL/GenBank/DDBJ databases">
        <title>Cyphomyrmex costatus WGS genome.</title>
        <authorList>
            <person name="Nygaard S."/>
            <person name="Hu H."/>
            <person name="Boomsma J."/>
            <person name="Zhang G."/>
        </authorList>
    </citation>
    <scope>NUCLEOTIDE SEQUENCE [LARGE SCALE GENOMIC DNA]</scope>
    <source>
        <strain evidence="2">MS0001</strain>
        <tissue evidence="2">Whole body</tissue>
    </source>
</reference>
<feature type="compositionally biased region" description="Basic residues" evidence="1">
    <location>
        <begin position="122"/>
        <end position="142"/>
    </location>
</feature>
<proteinExistence type="predicted"/>
<protein>
    <submittedName>
        <fullName evidence="2">Uncharacterized protein</fullName>
    </submittedName>
</protein>
<evidence type="ECO:0000256" key="1">
    <source>
        <dbReference type="SAM" id="MobiDB-lite"/>
    </source>
</evidence>
<name>A0A195C9A8_9HYME</name>
<organism evidence="2 3">
    <name type="scientific">Cyphomyrmex costatus</name>
    <dbReference type="NCBI Taxonomy" id="456900"/>
    <lineage>
        <taxon>Eukaryota</taxon>
        <taxon>Metazoa</taxon>
        <taxon>Ecdysozoa</taxon>
        <taxon>Arthropoda</taxon>
        <taxon>Hexapoda</taxon>
        <taxon>Insecta</taxon>
        <taxon>Pterygota</taxon>
        <taxon>Neoptera</taxon>
        <taxon>Endopterygota</taxon>
        <taxon>Hymenoptera</taxon>
        <taxon>Apocrita</taxon>
        <taxon>Aculeata</taxon>
        <taxon>Formicoidea</taxon>
        <taxon>Formicidae</taxon>
        <taxon>Myrmicinae</taxon>
        <taxon>Cyphomyrmex</taxon>
    </lineage>
</organism>
<feature type="region of interest" description="Disordered" evidence="1">
    <location>
        <begin position="87"/>
        <end position="144"/>
    </location>
</feature>
<keyword evidence="3" id="KW-1185">Reference proteome</keyword>
<feature type="non-terminal residue" evidence="2">
    <location>
        <position position="1"/>
    </location>
</feature>
<evidence type="ECO:0000313" key="3">
    <source>
        <dbReference type="Proteomes" id="UP000078542"/>
    </source>
</evidence>
<feature type="compositionally biased region" description="Polar residues" evidence="1">
    <location>
        <begin position="105"/>
        <end position="116"/>
    </location>
</feature>
<accession>A0A195C9A8</accession>
<gene>
    <name evidence="2" type="ORF">ALC62_11741</name>
</gene>
<evidence type="ECO:0000313" key="2">
    <source>
        <dbReference type="EMBL" id="KYM97449.1"/>
    </source>
</evidence>
<dbReference type="AlphaFoldDB" id="A0A195C9A8"/>
<dbReference type="EMBL" id="KQ978068">
    <property type="protein sequence ID" value="KYM97449.1"/>
    <property type="molecule type" value="Genomic_DNA"/>
</dbReference>
<sequence length="199" mass="21878">VGIRKKNHIWVPPDDKVGDHAGSLIASMTIDLATKSSPKFKYTHEACSPFRVMMVDSEAKAGQQLSKEREREMNDWPRQVAKARIARSALCGSSRSPELARASQEIKQNDQPTDLSLSGARSKTKSRESRRRIGRGKARKKVVLQQGSRPLGCATWGAPGDPSCPSVTAYLASSWIENDPRVMDGLGAARRNPDFAYPC</sequence>
<dbReference type="Proteomes" id="UP000078542">
    <property type="component" value="Unassembled WGS sequence"/>
</dbReference>